<reference evidence="2" key="1">
    <citation type="submission" date="2001-07" db="EMBL/GenBank/DDBJ databases">
        <title>An examination of the classification of the Megascolecidae (Annelida, Oligochaeta) by nuclear (28S) and mitochondrial (12S, 16S) DNA analysis.</title>
        <authorList>
            <person name="Jamieson B.G.M."/>
            <person name="Tillier S."/>
            <person name="Tillier A."/>
            <person name="Justine J.-L."/>
            <person name="Ling E."/>
            <person name="James S."/>
            <person name="McDonald K."/>
            <person name="Hugall A.F."/>
        </authorList>
    </citation>
    <scope>NUCLEOTIDE SEQUENCE</scope>
    <source>
        <strain evidence="2">Oli85 Carbine Tableland</strain>
    </source>
</reference>
<accession>Q94VP5</accession>
<evidence type="ECO:0000256" key="1">
    <source>
        <dbReference type="SAM" id="Phobius"/>
    </source>
</evidence>
<sequence>MPHLSPMSWLMSILTSWITLMMYASNTWWSNKHMFETMSNQQLKNDELQWQWFLQGGW</sequence>
<keyword evidence="2" id="KW-0496">Mitochondrion</keyword>
<geneLocation type="mitochondrion" evidence="2"/>
<evidence type="ECO:0000313" key="2">
    <source>
        <dbReference type="EMBL" id="AAL28046.1"/>
    </source>
</evidence>
<dbReference type="EMBL" id="AF403441">
    <property type="protein sequence ID" value="AAL28046.1"/>
    <property type="molecule type" value="Genomic_DNA"/>
</dbReference>
<feature type="transmembrane region" description="Helical" evidence="1">
    <location>
        <begin position="6"/>
        <end position="24"/>
    </location>
</feature>
<keyword evidence="1" id="KW-1133">Transmembrane helix</keyword>
<keyword evidence="1" id="KW-0472">Membrane</keyword>
<proteinExistence type="predicted"/>
<name>Q94VP5_9ANNE</name>
<keyword evidence="1" id="KW-0812">Transmembrane</keyword>
<protein>
    <submittedName>
        <fullName evidence="2">ATPase 8</fullName>
    </submittedName>
</protein>
<organism evidence="2">
    <name type="scientific">Terrisswalkerius moritzi</name>
    <dbReference type="NCBI Taxonomy" id="169915"/>
    <lineage>
        <taxon>Eukaryota</taxon>
        <taxon>Metazoa</taxon>
        <taxon>Spiralia</taxon>
        <taxon>Lophotrochozoa</taxon>
        <taxon>Annelida</taxon>
        <taxon>Clitellata</taxon>
        <taxon>Oligochaeta</taxon>
        <taxon>Crassiclitellata</taxon>
        <taxon>Megascolecida</taxon>
        <taxon>Megascolecidae</taxon>
        <taxon>Terrisswalkerius</taxon>
    </lineage>
</organism>
<dbReference type="AlphaFoldDB" id="Q94VP5"/>